<sequence length="91" mass="9872">MSSQVWSVSANIAAYASEGAKQVQRAPRKLEIEKAAKELQRISYPDINSQIMMAVAATAASVSLLTSDRQNPQATLEEALEAYEENLASTE</sequence>
<name>A0A4D7DN74_9HYPH</name>
<organism evidence="1 3">
    <name type="scientific">Agrobacterium larrymoorei</name>
    <dbReference type="NCBI Taxonomy" id="160699"/>
    <lineage>
        <taxon>Bacteria</taxon>
        <taxon>Pseudomonadati</taxon>
        <taxon>Pseudomonadota</taxon>
        <taxon>Alphaproteobacteria</taxon>
        <taxon>Hyphomicrobiales</taxon>
        <taxon>Rhizobiaceae</taxon>
        <taxon>Rhizobium/Agrobacterium group</taxon>
        <taxon>Agrobacterium</taxon>
    </lineage>
</organism>
<gene>
    <name evidence="1" type="ORF">CFBP5473_07985</name>
    <name evidence="2" type="ORF">J5285_11720</name>
</gene>
<reference evidence="2 4" key="2">
    <citation type="submission" date="2021-03" db="EMBL/GenBank/DDBJ databases">
        <title>Rapid diversification of plasmids in a genus of pathogenic and nitrogen fixing bacteria.</title>
        <authorList>
            <person name="Weisberg A.J."/>
            <person name="Miller M."/>
            <person name="Ream W."/>
            <person name="Grunwald N.J."/>
            <person name="Chang J.H."/>
        </authorList>
    </citation>
    <scope>NUCLEOTIDE SEQUENCE [LARGE SCALE GENOMIC DNA]</scope>
    <source>
        <strain evidence="2 4">AF3.44</strain>
    </source>
</reference>
<dbReference type="EMBL" id="CP072167">
    <property type="protein sequence ID" value="QYA06692.1"/>
    <property type="molecule type" value="Genomic_DNA"/>
</dbReference>
<dbReference type="AlphaFoldDB" id="A0A4D7DN74"/>
<dbReference type="STRING" id="1367849.GCA_000518585_00288"/>
<dbReference type="Proteomes" id="UP000298545">
    <property type="component" value="Chromosome circular"/>
</dbReference>
<accession>A0A4D7DN74</accession>
<evidence type="ECO:0000313" key="2">
    <source>
        <dbReference type="EMBL" id="QYA06692.1"/>
    </source>
</evidence>
<protein>
    <submittedName>
        <fullName evidence="1">Uncharacterized protein</fullName>
    </submittedName>
</protein>
<dbReference type="RefSeq" id="WP_037170594.1">
    <property type="nucleotide sequence ID" value="NZ_CP039691.1"/>
</dbReference>
<dbReference type="EMBL" id="CP039691">
    <property type="protein sequence ID" value="QCI97861.1"/>
    <property type="molecule type" value="Genomic_DNA"/>
</dbReference>
<evidence type="ECO:0000313" key="3">
    <source>
        <dbReference type="Proteomes" id="UP000298545"/>
    </source>
</evidence>
<proteinExistence type="predicted"/>
<keyword evidence="4" id="KW-1185">Reference proteome</keyword>
<evidence type="ECO:0000313" key="1">
    <source>
        <dbReference type="EMBL" id="QCI97861.1"/>
    </source>
</evidence>
<dbReference type="KEGG" id="alf:CFBP5473_07985"/>
<dbReference type="Proteomes" id="UP000826513">
    <property type="component" value="Chromosome 1"/>
</dbReference>
<evidence type="ECO:0000313" key="4">
    <source>
        <dbReference type="Proteomes" id="UP000826513"/>
    </source>
</evidence>
<reference evidence="1 3" key="1">
    <citation type="submission" date="2019-04" db="EMBL/GenBank/DDBJ databases">
        <title>Complete genome sequence of Agrobacterium larrymoorei CFBP5473.</title>
        <authorList>
            <person name="Haryono M."/>
            <person name="Chou L."/>
            <person name="Lin Y.-C."/>
            <person name="Lai E.-M."/>
            <person name="Kuo C.-H."/>
        </authorList>
    </citation>
    <scope>NUCLEOTIDE SEQUENCE [LARGE SCALE GENOMIC DNA]</scope>
    <source>
        <strain evidence="1 3">CFBP5473</strain>
    </source>
</reference>